<dbReference type="RefSeq" id="WP_408327354.1">
    <property type="nucleotide sequence ID" value="NZ_JAQQFH010000004.1"/>
</dbReference>
<keyword evidence="1" id="KW-0805">Transcription regulation</keyword>
<dbReference type="PANTHER" id="PTHR46797:SF23">
    <property type="entry name" value="HTH-TYPE TRANSCRIPTIONAL REGULATOR SUTR"/>
    <property type="match status" value="1"/>
</dbReference>
<evidence type="ECO:0000313" key="6">
    <source>
        <dbReference type="Proteomes" id="UP001629249"/>
    </source>
</evidence>
<keyword evidence="3" id="KW-0804">Transcription</keyword>
<keyword evidence="6" id="KW-1185">Reference proteome</keyword>
<dbReference type="PROSITE" id="PS50943">
    <property type="entry name" value="HTH_CROC1"/>
    <property type="match status" value="1"/>
</dbReference>
<keyword evidence="2" id="KW-0238">DNA-binding</keyword>
<evidence type="ECO:0000256" key="3">
    <source>
        <dbReference type="ARBA" id="ARBA00023163"/>
    </source>
</evidence>
<dbReference type="InterPro" id="IPR001387">
    <property type="entry name" value="Cro/C1-type_HTH"/>
</dbReference>
<evidence type="ECO:0000259" key="4">
    <source>
        <dbReference type="PROSITE" id="PS50943"/>
    </source>
</evidence>
<dbReference type="Pfam" id="PF01381">
    <property type="entry name" value="HTH_3"/>
    <property type="match status" value="1"/>
</dbReference>
<dbReference type="PANTHER" id="PTHR46797">
    <property type="entry name" value="HTH-TYPE TRANSCRIPTIONAL REGULATOR"/>
    <property type="match status" value="1"/>
</dbReference>
<accession>A0ABW8ZKM8</accession>
<evidence type="ECO:0000256" key="2">
    <source>
        <dbReference type="ARBA" id="ARBA00023125"/>
    </source>
</evidence>
<sequence length="85" mass="9509">MQLVEAFGLVVRAARERQKLTQSQLAERADLHWTAVSHIERGTRPAHLATLESISTGLGISLSKLIRRAEELQVTESHEEIGHRS</sequence>
<dbReference type="SMART" id="SM00530">
    <property type="entry name" value="HTH_XRE"/>
    <property type="match status" value="1"/>
</dbReference>
<evidence type="ECO:0000313" key="5">
    <source>
        <dbReference type="EMBL" id="MFL9882868.1"/>
    </source>
</evidence>
<dbReference type="CDD" id="cd00093">
    <property type="entry name" value="HTH_XRE"/>
    <property type="match status" value="1"/>
</dbReference>
<reference evidence="5 6" key="1">
    <citation type="journal article" date="2024" name="Chem. Sci.">
        <title>Discovery of megapolipeptins by genome mining of a Burkholderiales bacteria collection.</title>
        <authorList>
            <person name="Paulo B.S."/>
            <person name="Recchia M.J.J."/>
            <person name="Lee S."/>
            <person name="Fergusson C.H."/>
            <person name="Romanowski S.B."/>
            <person name="Hernandez A."/>
            <person name="Krull N."/>
            <person name="Liu D.Y."/>
            <person name="Cavanagh H."/>
            <person name="Bos A."/>
            <person name="Gray C.A."/>
            <person name="Murphy B.T."/>
            <person name="Linington R.G."/>
            <person name="Eustaquio A.S."/>
        </authorList>
    </citation>
    <scope>NUCLEOTIDE SEQUENCE [LARGE SCALE GENOMIC DNA]</scope>
    <source>
        <strain evidence="5 6">RL16-012-BIC-B</strain>
    </source>
</reference>
<evidence type="ECO:0000256" key="1">
    <source>
        <dbReference type="ARBA" id="ARBA00023015"/>
    </source>
</evidence>
<dbReference type="Proteomes" id="UP001629249">
    <property type="component" value="Unassembled WGS sequence"/>
</dbReference>
<dbReference type="InterPro" id="IPR010982">
    <property type="entry name" value="Lambda_DNA-bd_dom_sf"/>
</dbReference>
<dbReference type="SUPFAM" id="SSF47413">
    <property type="entry name" value="lambda repressor-like DNA-binding domains"/>
    <property type="match status" value="1"/>
</dbReference>
<dbReference type="InterPro" id="IPR050807">
    <property type="entry name" value="TransReg_Diox_bact_type"/>
</dbReference>
<dbReference type="Gene3D" id="1.10.260.40">
    <property type="entry name" value="lambda repressor-like DNA-binding domains"/>
    <property type="match status" value="1"/>
</dbReference>
<organism evidence="5 6">
    <name type="scientific">Paraburkholderia agricolaris</name>
    <dbReference type="NCBI Taxonomy" id="2152888"/>
    <lineage>
        <taxon>Bacteria</taxon>
        <taxon>Pseudomonadati</taxon>
        <taxon>Pseudomonadota</taxon>
        <taxon>Betaproteobacteria</taxon>
        <taxon>Burkholderiales</taxon>
        <taxon>Burkholderiaceae</taxon>
        <taxon>Paraburkholderia</taxon>
    </lineage>
</organism>
<protein>
    <submittedName>
        <fullName evidence="5">Helix-turn-helix transcriptional regulator</fullName>
    </submittedName>
</protein>
<proteinExistence type="predicted"/>
<feature type="domain" description="HTH cro/C1-type" evidence="4">
    <location>
        <begin position="11"/>
        <end position="65"/>
    </location>
</feature>
<name>A0ABW8ZKM8_9BURK</name>
<comment type="caution">
    <text evidence="5">The sequence shown here is derived from an EMBL/GenBank/DDBJ whole genome shotgun (WGS) entry which is preliminary data.</text>
</comment>
<gene>
    <name evidence="5" type="ORF">PQR66_07520</name>
</gene>
<dbReference type="EMBL" id="JAQQFN010000004">
    <property type="protein sequence ID" value="MFL9882868.1"/>
    <property type="molecule type" value="Genomic_DNA"/>
</dbReference>